<feature type="domain" description="Beta-ketoacyl-[acyl-carrier-protein] synthase III N-terminal" evidence="4">
    <location>
        <begin position="128"/>
        <end position="206"/>
    </location>
</feature>
<dbReference type="GO" id="GO:0044550">
    <property type="term" value="P:secondary metabolite biosynthetic process"/>
    <property type="evidence" value="ECO:0007669"/>
    <property type="project" value="TreeGrafter"/>
</dbReference>
<accession>A0A1G6SQU8</accession>
<protein>
    <submittedName>
        <fullName evidence="5">3-oxoacyl-[acyl-carrier-protein] synthase-3</fullName>
    </submittedName>
</protein>
<dbReference type="SUPFAM" id="SSF53901">
    <property type="entry name" value="Thiolase-like"/>
    <property type="match status" value="1"/>
</dbReference>
<name>A0A1G6SQU8_9PSEU</name>
<dbReference type="AlphaFoldDB" id="A0A1G6SQU8"/>
<dbReference type="Gene3D" id="3.40.47.10">
    <property type="match status" value="2"/>
</dbReference>
<dbReference type="GO" id="GO:0006633">
    <property type="term" value="P:fatty acid biosynthetic process"/>
    <property type="evidence" value="ECO:0007669"/>
    <property type="project" value="InterPro"/>
</dbReference>
<gene>
    <name evidence="5" type="ORF">SAMN05216174_10889</name>
</gene>
<keyword evidence="6" id="KW-1185">Reference proteome</keyword>
<evidence type="ECO:0000256" key="2">
    <source>
        <dbReference type="ARBA" id="ARBA00023315"/>
    </source>
</evidence>
<organism evidence="5 6">
    <name type="scientific">Actinokineospora iranica</name>
    <dbReference type="NCBI Taxonomy" id="1271860"/>
    <lineage>
        <taxon>Bacteria</taxon>
        <taxon>Bacillati</taxon>
        <taxon>Actinomycetota</taxon>
        <taxon>Actinomycetes</taxon>
        <taxon>Pseudonocardiales</taxon>
        <taxon>Pseudonocardiaceae</taxon>
        <taxon>Actinokineospora</taxon>
    </lineage>
</organism>
<dbReference type="Proteomes" id="UP000199501">
    <property type="component" value="Unassembled WGS sequence"/>
</dbReference>
<dbReference type="GO" id="GO:0004315">
    <property type="term" value="F:3-oxoacyl-[acyl-carrier-protein] synthase activity"/>
    <property type="evidence" value="ECO:0007669"/>
    <property type="project" value="InterPro"/>
</dbReference>
<keyword evidence="2" id="KW-0012">Acyltransferase</keyword>
<dbReference type="PANTHER" id="PTHR34069">
    <property type="entry name" value="3-OXOACYL-[ACYL-CARRIER-PROTEIN] SYNTHASE 3"/>
    <property type="match status" value="1"/>
</dbReference>
<keyword evidence="1" id="KW-0808">Transferase</keyword>
<reference evidence="6" key="1">
    <citation type="submission" date="2016-10" db="EMBL/GenBank/DDBJ databases">
        <authorList>
            <person name="Varghese N."/>
            <person name="Submissions S."/>
        </authorList>
    </citation>
    <scope>NUCLEOTIDE SEQUENCE [LARGE SCALE GENOMIC DNA]</scope>
    <source>
        <strain evidence="6">IBRC-M 10403</strain>
    </source>
</reference>
<dbReference type="Pfam" id="PF08545">
    <property type="entry name" value="ACP_syn_III"/>
    <property type="match status" value="1"/>
</dbReference>
<dbReference type="Pfam" id="PF08541">
    <property type="entry name" value="ACP_syn_III_C"/>
    <property type="match status" value="1"/>
</dbReference>
<dbReference type="EMBL" id="FMZZ01000008">
    <property type="protein sequence ID" value="SDD18556.1"/>
    <property type="molecule type" value="Genomic_DNA"/>
</dbReference>
<dbReference type="PANTHER" id="PTHR34069:SF2">
    <property type="entry name" value="BETA-KETOACYL-[ACYL-CARRIER-PROTEIN] SYNTHASE III"/>
    <property type="match status" value="1"/>
</dbReference>
<evidence type="ECO:0000256" key="1">
    <source>
        <dbReference type="ARBA" id="ARBA00022679"/>
    </source>
</evidence>
<feature type="domain" description="Beta-ketoacyl-[acyl-carrier-protein] synthase III C-terminal" evidence="3">
    <location>
        <begin position="264"/>
        <end position="354"/>
    </location>
</feature>
<dbReference type="STRING" id="1271860.SAMN05216174_10889"/>
<dbReference type="InterPro" id="IPR016039">
    <property type="entry name" value="Thiolase-like"/>
</dbReference>
<evidence type="ECO:0000313" key="5">
    <source>
        <dbReference type="EMBL" id="SDD18556.1"/>
    </source>
</evidence>
<dbReference type="InterPro" id="IPR013751">
    <property type="entry name" value="ACP_syn_III_N"/>
</dbReference>
<sequence length="360" mass="37561">MRERTKPNPQAGFSTEREVMTVRCTKDIFVASTATALPPAVDVADAEAAGLVDDPHTGLGYDSIAVADGVAGPEMAVAAGRVAVARSGIAAAEYELLLHSSLWFQGLDMWGTASYVANETVGAQAVSMDLQQRSCGGMAAFHMATAYLESGFGTTALLTTGDAFAAPAFDRWNSQMYTLFGDGGTAIALSTRGGVARVLATAAHADNSLEGFGRGGEPFRFAPGAEAPVPVLRRLLRHSRTPAAAGGWERIEAAMLKTRDQVLSDAGVDQDRIARAVLPFIHRGGGQAENYHALGFTEAQSVWEFGRAVGHLGAGDQFAGLDFLLARGDVAVGDLVLVFGVGVGFNFAAAVLEIVTSPGW</sequence>
<evidence type="ECO:0000259" key="4">
    <source>
        <dbReference type="Pfam" id="PF08545"/>
    </source>
</evidence>
<dbReference type="InterPro" id="IPR013747">
    <property type="entry name" value="ACP_syn_III_C"/>
</dbReference>
<proteinExistence type="predicted"/>
<dbReference type="CDD" id="cd00827">
    <property type="entry name" value="init_cond_enzymes"/>
    <property type="match status" value="1"/>
</dbReference>
<evidence type="ECO:0000313" key="6">
    <source>
        <dbReference type="Proteomes" id="UP000199501"/>
    </source>
</evidence>
<evidence type="ECO:0000259" key="3">
    <source>
        <dbReference type="Pfam" id="PF08541"/>
    </source>
</evidence>